<dbReference type="PANTHER" id="PTHR30469:SF15">
    <property type="entry name" value="HLYD FAMILY OF SECRETION PROTEINS"/>
    <property type="match status" value="1"/>
</dbReference>
<accession>A0A6S6S7F9</accession>
<sequence>MFKKLFIIMLPGFILCAAPASLVELTSLKKGQINPLVRFVGSVMYSQKSEIASQSSGIITKVNFEIGDEVKKGQVLAHIDSELLDAKMQSLKANLATMKDEERSSYKDISRYKKLFASGSVTQKEYENMELKYSSAKNMSIVSNANLKELQIQKNQKIIKAPYSGVIVSKDINLAEWVKDGSKIATIVDTNNLEIVVNVPIDFVNELDKSKEYDIEIGSKIYKASLKGAIPSGDKLTRTLPVIFKVTLKDVFTYEGQEASIELAKNIQKEVILVKRDAVIKKFGQDVVFVVDDNLIAIMTPVKILGYDGAYIGISAPNLSEKTKVILKGNERVFPNSPVKVINEASK</sequence>
<dbReference type="Gene3D" id="2.40.420.20">
    <property type="match status" value="1"/>
</dbReference>
<evidence type="ECO:0000259" key="3">
    <source>
        <dbReference type="Pfam" id="PF25973"/>
    </source>
</evidence>
<evidence type="ECO:0000256" key="2">
    <source>
        <dbReference type="SAM" id="SignalP"/>
    </source>
</evidence>
<organism evidence="4">
    <name type="scientific">uncultured Campylobacterales bacterium</name>
    <dbReference type="NCBI Taxonomy" id="352960"/>
    <lineage>
        <taxon>Bacteria</taxon>
        <taxon>Pseudomonadati</taxon>
        <taxon>Campylobacterota</taxon>
        <taxon>Epsilonproteobacteria</taxon>
        <taxon>Campylobacterales</taxon>
        <taxon>environmental samples</taxon>
    </lineage>
</organism>
<dbReference type="NCBIfam" id="TIGR01730">
    <property type="entry name" value="RND_mfp"/>
    <property type="match status" value="1"/>
</dbReference>
<dbReference type="EMBL" id="CACVAW010000010">
    <property type="protein sequence ID" value="CAA6803683.1"/>
    <property type="molecule type" value="Genomic_DNA"/>
</dbReference>
<dbReference type="InterPro" id="IPR006143">
    <property type="entry name" value="RND_pump_MFP"/>
</dbReference>
<feature type="chain" id="PRO_5027833451" evidence="2">
    <location>
        <begin position="23"/>
        <end position="347"/>
    </location>
</feature>
<feature type="signal peptide" evidence="2">
    <location>
        <begin position="1"/>
        <end position="22"/>
    </location>
</feature>
<dbReference type="GO" id="GO:0015562">
    <property type="term" value="F:efflux transmembrane transporter activity"/>
    <property type="evidence" value="ECO:0007669"/>
    <property type="project" value="TreeGrafter"/>
</dbReference>
<dbReference type="PANTHER" id="PTHR30469">
    <property type="entry name" value="MULTIDRUG RESISTANCE PROTEIN MDTA"/>
    <property type="match status" value="1"/>
</dbReference>
<name>A0A6S6S7F9_9BACT</name>
<dbReference type="Pfam" id="PF25973">
    <property type="entry name" value="BSH_CzcB"/>
    <property type="match status" value="1"/>
</dbReference>
<dbReference type="Gene3D" id="1.10.287.470">
    <property type="entry name" value="Helix hairpin bin"/>
    <property type="match status" value="1"/>
</dbReference>
<evidence type="ECO:0000313" key="4">
    <source>
        <dbReference type="EMBL" id="CAA6803683.1"/>
    </source>
</evidence>
<dbReference type="GO" id="GO:1990281">
    <property type="term" value="C:efflux pump complex"/>
    <property type="evidence" value="ECO:0007669"/>
    <property type="project" value="TreeGrafter"/>
</dbReference>
<dbReference type="Gene3D" id="2.40.30.170">
    <property type="match status" value="1"/>
</dbReference>
<dbReference type="Gene3D" id="2.40.50.100">
    <property type="match status" value="1"/>
</dbReference>
<gene>
    <name evidence="4" type="ORF">HELGO_WM2694</name>
</gene>
<proteinExistence type="inferred from homology"/>
<comment type="similarity">
    <text evidence="1">Belongs to the membrane fusion protein (MFP) (TC 8.A.1) family.</text>
</comment>
<dbReference type="AlphaFoldDB" id="A0A6S6S7F9"/>
<dbReference type="SUPFAM" id="SSF111369">
    <property type="entry name" value="HlyD-like secretion proteins"/>
    <property type="match status" value="1"/>
</dbReference>
<dbReference type="InterPro" id="IPR058647">
    <property type="entry name" value="BSH_CzcB-like"/>
</dbReference>
<keyword evidence="2" id="KW-0732">Signal</keyword>
<feature type="domain" description="CzcB-like barrel-sandwich hybrid" evidence="3">
    <location>
        <begin position="50"/>
        <end position="189"/>
    </location>
</feature>
<evidence type="ECO:0000256" key="1">
    <source>
        <dbReference type="ARBA" id="ARBA00009477"/>
    </source>
</evidence>
<reference evidence="4" key="1">
    <citation type="submission" date="2020-01" db="EMBL/GenBank/DDBJ databases">
        <authorList>
            <person name="Meier V. D."/>
            <person name="Meier V D."/>
        </authorList>
    </citation>
    <scope>NUCLEOTIDE SEQUENCE</scope>
    <source>
        <strain evidence="4">HLG_WM_MAG_12</strain>
    </source>
</reference>
<protein>
    <submittedName>
        <fullName evidence="4">RND family efflux system, membrane fusion protein</fullName>
    </submittedName>
</protein>